<evidence type="ECO:0008006" key="4">
    <source>
        <dbReference type="Google" id="ProtNLM"/>
    </source>
</evidence>
<dbReference type="InterPro" id="IPR011701">
    <property type="entry name" value="MFS"/>
</dbReference>
<sequence length="393" mass="42227">MAVQRDLRGLTIALALRSFALALVNVFLPLLMLEQGAALWQVCAFYVVYSAAKMAINYPSVILIERWPPWLGLAVALASSAVYLLLLNTYISGAAWAIWCAPAALAGMNAFLWNSQHIHISRALQDTRRGRDMAVINVVIHVATLAAPPIGAALVAFGGRSTLLFAALTVIALAILPARAAHRLPRRPSDEDGPSRPAPFRDLVANFAYNTSILVHFLLWPVYLAVVFGDFTTIGLITAVTEGVGLLLLLVAGRRGDRGATWRVLLEGTIATALAHLARLLAGTPLSITVVGAVSRAAIDYQQIPWVTTYYSHVKQRGSRYVLWMEGAGDLANLLIWLALLVAAILTQHATVFFGIAFVLAAVATIATLLISRQPMPVPQPRPAASVEATPVP</sequence>
<dbReference type="KEGG" id="sna:Snas_3297"/>
<evidence type="ECO:0000313" key="3">
    <source>
        <dbReference type="Proteomes" id="UP000000844"/>
    </source>
</evidence>
<name>D3PUF2_STANL</name>
<feature type="transmembrane region" description="Helical" evidence="1">
    <location>
        <begin position="163"/>
        <end position="182"/>
    </location>
</feature>
<keyword evidence="1" id="KW-1133">Transmembrane helix</keyword>
<feature type="transmembrane region" description="Helical" evidence="1">
    <location>
        <begin position="352"/>
        <end position="372"/>
    </location>
</feature>
<dbReference type="eggNOG" id="ENOG5033RPY">
    <property type="taxonomic scope" value="Bacteria"/>
</dbReference>
<dbReference type="HOGENOM" id="CLU_038050_0_0_11"/>
<dbReference type="Pfam" id="PF07690">
    <property type="entry name" value="MFS_1"/>
    <property type="match status" value="1"/>
</dbReference>
<feature type="transmembrane region" description="Helical" evidence="1">
    <location>
        <begin position="134"/>
        <end position="157"/>
    </location>
</feature>
<dbReference type="PANTHER" id="PTHR23526">
    <property type="entry name" value="INTEGRAL MEMBRANE TRANSPORT PROTEIN-RELATED"/>
    <property type="match status" value="1"/>
</dbReference>
<dbReference type="RefSeq" id="WP_013018536.1">
    <property type="nucleotide sequence ID" value="NC_013947.1"/>
</dbReference>
<dbReference type="Gene3D" id="1.20.1250.20">
    <property type="entry name" value="MFS general substrate transporter like domains"/>
    <property type="match status" value="2"/>
</dbReference>
<keyword evidence="1" id="KW-0812">Transmembrane</keyword>
<accession>D3PUF2</accession>
<dbReference type="SUPFAM" id="SSF103473">
    <property type="entry name" value="MFS general substrate transporter"/>
    <property type="match status" value="1"/>
</dbReference>
<feature type="transmembrane region" description="Helical" evidence="1">
    <location>
        <begin position="68"/>
        <end position="87"/>
    </location>
</feature>
<dbReference type="STRING" id="446470.Snas_3297"/>
<evidence type="ECO:0000313" key="2">
    <source>
        <dbReference type="EMBL" id="ADD42965.1"/>
    </source>
</evidence>
<dbReference type="AlphaFoldDB" id="D3PUF2"/>
<dbReference type="InterPro" id="IPR036259">
    <property type="entry name" value="MFS_trans_sf"/>
</dbReference>
<dbReference type="InterPro" id="IPR052528">
    <property type="entry name" value="Sugar_transport-like"/>
</dbReference>
<proteinExistence type="predicted"/>
<dbReference type="Proteomes" id="UP000000844">
    <property type="component" value="Chromosome"/>
</dbReference>
<feature type="transmembrane region" description="Helical" evidence="1">
    <location>
        <begin position="38"/>
        <end position="56"/>
    </location>
</feature>
<dbReference type="PANTHER" id="PTHR23526:SF2">
    <property type="entry name" value="MAJOR FACILITATOR SUPERFAMILY (MFS) PROFILE DOMAIN-CONTAINING PROTEIN"/>
    <property type="match status" value="1"/>
</dbReference>
<protein>
    <recommendedName>
        <fullName evidence="4">Major facilitator superfamily MFS_1</fullName>
    </recommendedName>
</protein>
<reference evidence="2 3" key="1">
    <citation type="journal article" date="2009" name="Stand. Genomic Sci.">
        <title>Complete genome sequence of Stackebrandtia nassauensis type strain (LLR-40K-21).</title>
        <authorList>
            <person name="Munk C."/>
            <person name="Lapidus A."/>
            <person name="Copeland A."/>
            <person name="Jando M."/>
            <person name="Mayilraj S."/>
            <person name="Glavina Del Rio T."/>
            <person name="Nolan M."/>
            <person name="Chen F."/>
            <person name="Lucas S."/>
            <person name="Tice H."/>
            <person name="Cheng J.F."/>
            <person name="Han C."/>
            <person name="Detter J.C."/>
            <person name="Bruce D."/>
            <person name="Goodwin L."/>
            <person name="Chain P."/>
            <person name="Pitluck S."/>
            <person name="Goker M."/>
            <person name="Ovchinikova G."/>
            <person name="Pati A."/>
            <person name="Ivanova N."/>
            <person name="Mavromatis K."/>
            <person name="Chen A."/>
            <person name="Palaniappan K."/>
            <person name="Land M."/>
            <person name="Hauser L."/>
            <person name="Chang Y.J."/>
            <person name="Jeffries C.D."/>
            <person name="Bristow J."/>
            <person name="Eisen J.A."/>
            <person name="Markowitz V."/>
            <person name="Hugenholtz P."/>
            <person name="Kyrpides N.C."/>
            <person name="Klenk H.P."/>
        </authorList>
    </citation>
    <scope>NUCLEOTIDE SEQUENCE [LARGE SCALE GENOMIC DNA]</scope>
    <source>
        <strain evidence="3">DSM 44728 / CIP 108903 / NRRL B-16338 / NBRC 102104 / LLR-40K-21</strain>
    </source>
</reference>
<feature type="transmembrane region" description="Helical" evidence="1">
    <location>
        <begin position="203"/>
        <end position="228"/>
    </location>
</feature>
<dbReference type="EMBL" id="CP001778">
    <property type="protein sequence ID" value="ADD42965.1"/>
    <property type="molecule type" value="Genomic_DNA"/>
</dbReference>
<dbReference type="OrthoDB" id="9843661at2"/>
<evidence type="ECO:0000256" key="1">
    <source>
        <dbReference type="SAM" id="Phobius"/>
    </source>
</evidence>
<feature type="transmembrane region" description="Helical" evidence="1">
    <location>
        <begin position="234"/>
        <end position="253"/>
    </location>
</feature>
<feature type="transmembrane region" description="Helical" evidence="1">
    <location>
        <begin position="93"/>
        <end position="113"/>
    </location>
</feature>
<organism evidence="2 3">
    <name type="scientific">Stackebrandtia nassauensis (strain DSM 44728 / CIP 108903 / NRRL B-16338 / NBRC 102104 / LLR-40K-21)</name>
    <dbReference type="NCBI Taxonomy" id="446470"/>
    <lineage>
        <taxon>Bacteria</taxon>
        <taxon>Bacillati</taxon>
        <taxon>Actinomycetota</taxon>
        <taxon>Actinomycetes</taxon>
        <taxon>Glycomycetales</taxon>
        <taxon>Glycomycetaceae</taxon>
        <taxon>Stackebrandtia</taxon>
    </lineage>
</organism>
<keyword evidence="3" id="KW-1185">Reference proteome</keyword>
<feature type="transmembrane region" description="Helical" evidence="1">
    <location>
        <begin position="321"/>
        <end position="346"/>
    </location>
</feature>
<feature type="transmembrane region" description="Helical" evidence="1">
    <location>
        <begin position="12"/>
        <end position="32"/>
    </location>
</feature>
<gene>
    <name evidence="2" type="ordered locus">Snas_3297</name>
</gene>
<keyword evidence="1" id="KW-0472">Membrane</keyword>
<dbReference type="GO" id="GO:0022857">
    <property type="term" value="F:transmembrane transporter activity"/>
    <property type="evidence" value="ECO:0007669"/>
    <property type="project" value="InterPro"/>
</dbReference>